<proteinExistence type="predicted"/>
<feature type="compositionally biased region" description="Basic and acidic residues" evidence="1">
    <location>
        <begin position="30"/>
        <end position="47"/>
    </location>
</feature>
<evidence type="ECO:0000256" key="1">
    <source>
        <dbReference type="SAM" id="MobiDB-lite"/>
    </source>
</evidence>
<accession>A0A1A8LEF4</accession>
<evidence type="ECO:0000313" key="2">
    <source>
        <dbReference type="EMBL" id="SBR42741.1"/>
    </source>
</evidence>
<dbReference type="AlphaFoldDB" id="A0A1A8LEF4"/>
<name>A0A1A8LEF4_9TELE</name>
<organism evidence="2">
    <name type="scientific">Nothobranchius pienaari</name>
    <dbReference type="NCBI Taxonomy" id="704102"/>
    <lineage>
        <taxon>Eukaryota</taxon>
        <taxon>Metazoa</taxon>
        <taxon>Chordata</taxon>
        <taxon>Craniata</taxon>
        <taxon>Vertebrata</taxon>
        <taxon>Euteleostomi</taxon>
        <taxon>Actinopterygii</taxon>
        <taxon>Neopterygii</taxon>
        <taxon>Teleostei</taxon>
        <taxon>Neoteleostei</taxon>
        <taxon>Acanthomorphata</taxon>
        <taxon>Ovalentaria</taxon>
        <taxon>Atherinomorphae</taxon>
        <taxon>Cyprinodontiformes</taxon>
        <taxon>Nothobranchiidae</taxon>
        <taxon>Nothobranchius</taxon>
    </lineage>
</organism>
<feature type="region of interest" description="Disordered" evidence="1">
    <location>
        <begin position="21"/>
        <end position="47"/>
    </location>
</feature>
<reference evidence="2" key="1">
    <citation type="submission" date="2016-05" db="EMBL/GenBank/DDBJ databases">
        <authorList>
            <person name="Lavstsen T."/>
            <person name="Jespersen J.S."/>
        </authorList>
    </citation>
    <scope>NUCLEOTIDE SEQUENCE</scope>
    <source>
        <tissue evidence="2">Brain</tissue>
    </source>
</reference>
<dbReference type="EMBL" id="HAEF01005359">
    <property type="protein sequence ID" value="SBR42741.1"/>
    <property type="molecule type" value="Transcribed_RNA"/>
</dbReference>
<gene>
    <name evidence="2" type="primary">Nfu_g_1_000933</name>
</gene>
<protein>
    <submittedName>
        <fullName evidence="2">Uncharacterized protein</fullName>
    </submittedName>
</protein>
<reference evidence="2" key="2">
    <citation type="submission" date="2016-06" db="EMBL/GenBank/DDBJ databases">
        <title>The genome of a short-lived fish provides insights into sex chromosome evolution and the genetic control of aging.</title>
        <authorList>
            <person name="Reichwald K."/>
            <person name="Felder M."/>
            <person name="Petzold A."/>
            <person name="Koch P."/>
            <person name="Groth M."/>
            <person name="Platzer M."/>
        </authorList>
    </citation>
    <scope>NUCLEOTIDE SEQUENCE</scope>
    <source>
        <tissue evidence="2">Brain</tissue>
    </source>
</reference>
<sequence length="47" mass="5615">MMEKKYETTFQKVTKHVTKREGPELSVQVQEEKTNISTERLRQSYTP</sequence>